<evidence type="ECO:0000313" key="2">
    <source>
        <dbReference type="Proteomes" id="UP000248706"/>
    </source>
</evidence>
<sequence>MPVLPFNGIWPRIAEDVFIAPGAYVIGDVTIGEGASIWYNSVIRGDTGPIVIGKRTNIQDNCVLHLDADAPLTIGEDCTIGHGCVIHGATLGDRVLLGMKAVVLNHARIGEESMIGACALVSEGKVIPGGVLAFGLPARVVRSLTPEEIEHIRGSAQRYVERAARHREALREAGYREESRPNL</sequence>
<dbReference type="AlphaFoldDB" id="A0A328VIX6"/>
<dbReference type="SUPFAM" id="SSF51161">
    <property type="entry name" value="Trimeric LpxA-like enzymes"/>
    <property type="match status" value="1"/>
</dbReference>
<dbReference type="InterPro" id="IPR001451">
    <property type="entry name" value="Hexapep"/>
</dbReference>
<dbReference type="PANTHER" id="PTHR13061:SF29">
    <property type="entry name" value="GAMMA CARBONIC ANHYDRASE-LIKE 1, MITOCHONDRIAL-RELATED"/>
    <property type="match status" value="1"/>
</dbReference>
<organism evidence="1 2">
    <name type="scientific">Thermogemmatispora tikiterensis</name>
    <dbReference type="NCBI Taxonomy" id="1825093"/>
    <lineage>
        <taxon>Bacteria</taxon>
        <taxon>Bacillati</taxon>
        <taxon>Chloroflexota</taxon>
        <taxon>Ktedonobacteria</taxon>
        <taxon>Thermogemmatisporales</taxon>
        <taxon>Thermogemmatisporaceae</taxon>
        <taxon>Thermogemmatispora</taxon>
    </lineage>
</organism>
<dbReference type="Pfam" id="PF14602">
    <property type="entry name" value="Hexapep_2"/>
    <property type="match status" value="1"/>
</dbReference>
<dbReference type="EMBL" id="MCIF01000002">
    <property type="protein sequence ID" value="RAQ96999.1"/>
    <property type="molecule type" value="Genomic_DNA"/>
</dbReference>
<dbReference type="Gene3D" id="2.160.10.10">
    <property type="entry name" value="Hexapeptide repeat proteins"/>
    <property type="match status" value="1"/>
</dbReference>
<dbReference type="RefSeq" id="WP_112431031.1">
    <property type="nucleotide sequence ID" value="NZ_MCIF01000002.1"/>
</dbReference>
<evidence type="ECO:0000313" key="1">
    <source>
        <dbReference type="EMBL" id="RAQ96999.1"/>
    </source>
</evidence>
<proteinExistence type="predicted"/>
<dbReference type="Pfam" id="PF00132">
    <property type="entry name" value="Hexapep"/>
    <property type="match status" value="1"/>
</dbReference>
<dbReference type="OrthoDB" id="9803036at2"/>
<dbReference type="CDD" id="cd04645">
    <property type="entry name" value="LbH_gamma_CA_like"/>
    <property type="match status" value="1"/>
</dbReference>
<dbReference type="PANTHER" id="PTHR13061">
    <property type="entry name" value="DYNACTIN SUBUNIT P25"/>
    <property type="match status" value="1"/>
</dbReference>
<dbReference type="InterPro" id="IPR050484">
    <property type="entry name" value="Transf_Hexapept/Carb_Anhydrase"/>
</dbReference>
<comment type="caution">
    <text evidence="1">The sequence shown here is derived from an EMBL/GenBank/DDBJ whole genome shotgun (WGS) entry which is preliminary data.</text>
</comment>
<dbReference type="InterPro" id="IPR047324">
    <property type="entry name" value="LbH_gamma_CA-like"/>
</dbReference>
<reference evidence="1 2" key="1">
    <citation type="submission" date="2016-08" db="EMBL/GenBank/DDBJ databases">
        <title>Analysis of Carbohydrate Active Enzymes in Thermogemmatispora T81 Reveals Carbohydrate Degradation Ability.</title>
        <authorList>
            <person name="Tomazini A."/>
            <person name="Lal S."/>
            <person name="Stott M."/>
            <person name="Henrissat B."/>
            <person name="Polikarpov I."/>
            <person name="Sparling R."/>
            <person name="Levin D.B."/>
        </authorList>
    </citation>
    <scope>NUCLEOTIDE SEQUENCE [LARGE SCALE GENOMIC DNA]</scope>
    <source>
        <strain evidence="1 2">T81</strain>
    </source>
</reference>
<protein>
    <submittedName>
        <fullName evidence="1">Gamma carbonic anhydrase family protein</fullName>
    </submittedName>
</protein>
<gene>
    <name evidence="1" type="ORF">A4R35_15785</name>
</gene>
<dbReference type="Proteomes" id="UP000248706">
    <property type="component" value="Unassembled WGS sequence"/>
</dbReference>
<accession>A0A328VIX6</accession>
<name>A0A328VIX6_9CHLR</name>
<dbReference type="InterPro" id="IPR011004">
    <property type="entry name" value="Trimer_LpxA-like_sf"/>
</dbReference>
<keyword evidence="2" id="KW-1185">Reference proteome</keyword>